<reference evidence="2" key="1">
    <citation type="submission" date="2021-11" db="EMBL/GenBank/DDBJ databases">
        <title>Cultivation dependent microbiological survey of springs from the worlds oldest radium mine currently devoted to the extraction of radon-saturated water.</title>
        <authorList>
            <person name="Kapinusova G."/>
            <person name="Smrhova T."/>
            <person name="Strejcek M."/>
            <person name="Suman J."/>
            <person name="Jani K."/>
            <person name="Pajer P."/>
            <person name="Uhlik O."/>
        </authorList>
    </citation>
    <scope>NUCLEOTIDE SEQUENCE [LARGE SCALE GENOMIC DNA]</scope>
    <source>
        <strain evidence="2">J379</strain>
    </source>
</reference>
<proteinExistence type="predicted"/>
<keyword evidence="2" id="KW-1185">Reference proteome</keyword>
<dbReference type="SUPFAM" id="SSF53335">
    <property type="entry name" value="S-adenosyl-L-methionine-dependent methyltransferases"/>
    <property type="match status" value="1"/>
</dbReference>
<dbReference type="RefSeq" id="WP_353863420.1">
    <property type="nucleotide sequence ID" value="NZ_CP088295.1"/>
</dbReference>
<dbReference type="EMBL" id="CP088295">
    <property type="protein sequence ID" value="UUY02898.1"/>
    <property type="molecule type" value="Genomic_DNA"/>
</dbReference>
<organism evidence="1 2">
    <name type="scientific">Svornostia abyssi</name>
    <dbReference type="NCBI Taxonomy" id="2898438"/>
    <lineage>
        <taxon>Bacteria</taxon>
        <taxon>Bacillati</taxon>
        <taxon>Actinomycetota</taxon>
        <taxon>Thermoleophilia</taxon>
        <taxon>Solirubrobacterales</taxon>
        <taxon>Baekduiaceae</taxon>
        <taxon>Svornostia</taxon>
    </lineage>
</organism>
<evidence type="ECO:0000313" key="2">
    <source>
        <dbReference type="Proteomes" id="UP001058860"/>
    </source>
</evidence>
<gene>
    <name evidence="1" type="ORF">LRS13_19760</name>
</gene>
<dbReference type="InterPro" id="IPR029063">
    <property type="entry name" value="SAM-dependent_MTases_sf"/>
</dbReference>
<evidence type="ECO:0008006" key="3">
    <source>
        <dbReference type="Google" id="ProtNLM"/>
    </source>
</evidence>
<accession>A0ABY5PE54</accession>
<dbReference type="Gene3D" id="3.40.50.150">
    <property type="entry name" value="Vaccinia Virus protein VP39"/>
    <property type="match status" value="1"/>
</dbReference>
<sequence length="207" mass="22483">MNYLELAKRTDWLTAPPLSSPGGGTASFSQLYLLLSILREGEFSRVLELGVGKSTSLIQQWAAAHEAETVHVDDDAEWLALTVKDQPGATAIHAPLRPTSVAGHKIDWYGADRPPGGFDLVLVDGPQAWTGDLKFNRLGALEWVPDVLAPEFIVLIDDASRPGERELATLAEAKLRNAGLEVQPRDVVGSNSQALLVTPKYRFAAYL</sequence>
<dbReference type="Proteomes" id="UP001058860">
    <property type="component" value="Chromosome"/>
</dbReference>
<protein>
    <recommendedName>
        <fullName evidence="3">Class I SAM-dependent methyltransferase</fullName>
    </recommendedName>
</protein>
<evidence type="ECO:0000313" key="1">
    <source>
        <dbReference type="EMBL" id="UUY02898.1"/>
    </source>
</evidence>
<name>A0ABY5PE54_9ACTN</name>